<evidence type="ECO:0000256" key="2">
    <source>
        <dbReference type="RuleBase" id="RU004328"/>
    </source>
</evidence>
<dbReference type="CDD" id="cd01062">
    <property type="entry name" value="RNase_T2_prok"/>
    <property type="match status" value="1"/>
</dbReference>
<dbReference type="InterPro" id="IPR036430">
    <property type="entry name" value="RNase_T2-like_sf"/>
</dbReference>
<dbReference type="Pfam" id="PF00445">
    <property type="entry name" value="Ribonuclease_T2"/>
    <property type="match status" value="1"/>
</dbReference>
<dbReference type="PROSITE" id="PS00531">
    <property type="entry name" value="RNASE_T2_2"/>
    <property type="match status" value="1"/>
</dbReference>
<dbReference type="PROSITE" id="PS00530">
    <property type="entry name" value="RNASE_T2_1"/>
    <property type="match status" value="1"/>
</dbReference>
<dbReference type="EMBL" id="LR536450">
    <property type="protein sequence ID" value="VFU10442.1"/>
    <property type="molecule type" value="Genomic_DNA"/>
</dbReference>
<dbReference type="InterPro" id="IPR039378">
    <property type="entry name" value="RNase_T2_prok"/>
</dbReference>
<dbReference type="SUPFAM" id="SSF55895">
    <property type="entry name" value="Ribonuclease Rh-like"/>
    <property type="match status" value="1"/>
</dbReference>
<dbReference type="GO" id="GO:0033897">
    <property type="term" value="F:ribonuclease T2 activity"/>
    <property type="evidence" value="ECO:0007669"/>
    <property type="project" value="InterPro"/>
</dbReference>
<dbReference type="GO" id="GO:0006401">
    <property type="term" value="P:RNA catabolic process"/>
    <property type="evidence" value="ECO:0007669"/>
    <property type="project" value="TreeGrafter"/>
</dbReference>
<gene>
    <name evidence="3" type="ORF">MTUNDRAET4_3555</name>
</gene>
<evidence type="ECO:0000256" key="1">
    <source>
        <dbReference type="ARBA" id="ARBA00007469"/>
    </source>
</evidence>
<reference evidence="3 4" key="1">
    <citation type="submission" date="2019-03" db="EMBL/GenBank/DDBJ databases">
        <authorList>
            <person name="Kox A.R. M."/>
        </authorList>
    </citation>
    <scope>NUCLEOTIDE SEQUENCE [LARGE SCALE GENOMIC DNA]</scope>
    <source>
        <strain evidence="3">MTUNDRAET4 annotated genome</strain>
    </source>
</reference>
<dbReference type="AlphaFoldDB" id="A0A4U8Z4L1"/>
<dbReference type="InterPro" id="IPR001568">
    <property type="entry name" value="RNase_T2-like"/>
</dbReference>
<comment type="similarity">
    <text evidence="1 2">Belongs to the RNase T2 family.</text>
</comment>
<protein>
    <submittedName>
        <fullName evidence="3">Ribonuclease T2</fullName>
    </submittedName>
</protein>
<dbReference type="Gene3D" id="3.90.730.10">
    <property type="entry name" value="Ribonuclease T2-like"/>
    <property type="match status" value="1"/>
</dbReference>
<evidence type="ECO:0000313" key="4">
    <source>
        <dbReference type="Proteomes" id="UP000294360"/>
    </source>
</evidence>
<dbReference type="InterPro" id="IPR033130">
    <property type="entry name" value="RNase_T2_His_AS_2"/>
</dbReference>
<dbReference type="GO" id="GO:0003723">
    <property type="term" value="F:RNA binding"/>
    <property type="evidence" value="ECO:0007669"/>
    <property type="project" value="InterPro"/>
</dbReference>
<proteinExistence type="inferred from homology"/>
<dbReference type="PANTHER" id="PTHR11240">
    <property type="entry name" value="RIBONUCLEASE T2"/>
    <property type="match status" value="1"/>
</dbReference>
<evidence type="ECO:0000313" key="3">
    <source>
        <dbReference type="EMBL" id="VFU10442.1"/>
    </source>
</evidence>
<dbReference type="Proteomes" id="UP000294360">
    <property type="component" value="Chromosome"/>
</dbReference>
<dbReference type="PANTHER" id="PTHR11240:SF22">
    <property type="entry name" value="RIBONUCLEASE T2"/>
    <property type="match status" value="1"/>
</dbReference>
<dbReference type="RefSeq" id="WP_244605864.1">
    <property type="nucleotide sequence ID" value="NZ_CP139089.1"/>
</dbReference>
<dbReference type="KEGG" id="mtun:MTUNDRAET4_3555"/>
<name>A0A4U8Z4L1_METTU</name>
<organism evidence="3 4">
    <name type="scientific">Methylocella tundrae</name>
    <dbReference type="NCBI Taxonomy" id="227605"/>
    <lineage>
        <taxon>Bacteria</taxon>
        <taxon>Pseudomonadati</taxon>
        <taxon>Pseudomonadota</taxon>
        <taxon>Alphaproteobacteria</taxon>
        <taxon>Hyphomicrobiales</taxon>
        <taxon>Beijerinckiaceae</taxon>
        <taxon>Methylocella</taxon>
    </lineage>
</organism>
<sequence>MLRHRLGAALARAASWRRAIATIVLACLVLAAGPFSRAGFAASADDCILDNCADKAAPAPDNAAPSAPSGSLRPAPMGRGASADFDFYVLALSWSPGFCRTPAGARAQGQCAPGANLGFVVHGLWPQYEHGYPQDCPFGAASPSRIALQSAAGLYPSEGLARHEWRKHGVCAGKSPTDYFNDVRRAREAIAIPPPFQNAKGDQTWTAIDIERAFLAANGRLRPGMIGVACSRGVLQEVRVCLSKDLRDFHACPEVSRRHCPIGQIAVPPAL</sequence>
<accession>A0A4U8Z4L1</accession>
<dbReference type="InterPro" id="IPR018188">
    <property type="entry name" value="RNase_T2_His_AS_1"/>
</dbReference>